<protein>
    <submittedName>
        <fullName evidence="1">Uncharacterized protein</fullName>
    </submittedName>
</protein>
<dbReference type="RefSeq" id="WP_213682516.1">
    <property type="nucleotide sequence ID" value="NZ_CP074572.1"/>
</dbReference>
<reference evidence="1 2" key="1">
    <citation type="journal article" date="2012" name="Int. J. Syst. Evol. Microbiol.">
        <title>Shewanella dokdonensis sp. nov., isolated from seawater.</title>
        <authorList>
            <person name="Sung H.R."/>
            <person name="Yoon J.H."/>
            <person name="Ghim S.Y."/>
        </authorList>
    </citation>
    <scope>NUCLEOTIDE SEQUENCE [LARGE SCALE GENOMIC DNA]</scope>
    <source>
        <strain evidence="1 2">DSM 23626</strain>
    </source>
</reference>
<dbReference type="Proteomes" id="UP000676428">
    <property type="component" value="Chromosome"/>
</dbReference>
<accession>A0ABX8DHP0</accession>
<organism evidence="1 2">
    <name type="scientific">Shewanella dokdonensis</name>
    <dbReference type="NCBI Taxonomy" id="712036"/>
    <lineage>
        <taxon>Bacteria</taxon>
        <taxon>Pseudomonadati</taxon>
        <taxon>Pseudomonadota</taxon>
        <taxon>Gammaproteobacteria</taxon>
        <taxon>Alteromonadales</taxon>
        <taxon>Shewanellaceae</taxon>
        <taxon>Shewanella</taxon>
    </lineage>
</organism>
<proteinExistence type="predicted"/>
<sequence>MKTVVIRGRFMPQLPVTAQFFIRLSQSLGNCFMIARPTLPLVARYVACFRLPATSSEMFSTLF</sequence>
<dbReference type="EMBL" id="CP074572">
    <property type="protein sequence ID" value="QVK23900.1"/>
    <property type="molecule type" value="Genomic_DNA"/>
</dbReference>
<keyword evidence="2" id="KW-1185">Reference proteome</keyword>
<name>A0ABX8DHP0_9GAMM</name>
<evidence type="ECO:0000313" key="2">
    <source>
        <dbReference type="Proteomes" id="UP000676428"/>
    </source>
</evidence>
<evidence type="ECO:0000313" key="1">
    <source>
        <dbReference type="EMBL" id="QVK23900.1"/>
    </source>
</evidence>
<gene>
    <name evidence="1" type="ORF">KHX94_04400</name>
</gene>